<dbReference type="Proteomes" id="UP001620626">
    <property type="component" value="Unassembled WGS sequence"/>
</dbReference>
<keyword evidence="4 7" id="KW-0442">Lipid degradation</keyword>
<comment type="similarity">
    <text evidence="1 7">Belongs to the phospholipase B-like family.</text>
</comment>
<dbReference type="EMBL" id="JBICBT010001070">
    <property type="protein sequence ID" value="KAL3084836.1"/>
    <property type="molecule type" value="Genomic_DNA"/>
</dbReference>
<dbReference type="Pfam" id="PF04916">
    <property type="entry name" value="Phospholip_B"/>
    <property type="match status" value="1"/>
</dbReference>
<proteinExistence type="inferred from homology"/>
<dbReference type="Gene3D" id="3.60.60.30">
    <property type="match status" value="1"/>
</dbReference>
<evidence type="ECO:0000256" key="3">
    <source>
        <dbReference type="ARBA" id="ARBA00022801"/>
    </source>
</evidence>
<evidence type="ECO:0000256" key="1">
    <source>
        <dbReference type="ARBA" id="ARBA00007835"/>
    </source>
</evidence>
<evidence type="ECO:0000256" key="7">
    <source>
        <dbReference type="RuleBase" id="RU364138"/>
    </source>
</evidence>
<sequence length="589" mass="67964">MRGNTSSRTPNNHCVVLLLLLRFCNPIQLLSSPYRNNLWTESKSIDNSKEKQIDNGGKQFGWDSNYSYKSVCLVDGKPTVVDGFDCRYQIAVGRYKNAINMTGWSFLEVETKPEAEPEMQAYAAGILEGTLTRHTLELHLMNVVYDYCTDYQTYCDKLKLYLKQNLEYVQERLAKAPADDPFWQVKRVYLQMTGVWHGFSGAPFDVSIDFSLNPILMLNSRGEFFELELKFNRSKGRRDEATGGGRCSGLVKVAPNNSDILFSHVTMWGLENLIRVLKVYKFGYDRTLYPGHTTTVSSYPGLLYSGDDFALLSSGLAVLETTMKIFNRTLLEQIKATGVIHGWVRAIVANRMARTAREWCHIFKRFNSGTYSNQWLIVGYNKFKPYTQLPDHGLFYVLEQMPTLIVYKDMTQWLKQKGYFASYNIPFFQKISRISEFEQKGHEFEWFSWKNCPRGKIFARDQHNVVDMDSLTKLMRYNDYTHDPFSHCKCSPPFTAEAAISTRGDLNPANGTYEMSAMGHANHAAFDYKGTGYKLFNKLQFRAWSGPTYGKVPVFDWRTSDLAPTVKHYGHPLRWEFLPVEYEWETILN</sequence>
<accession>A0ABD2J486</accession>
<evidence type="ECO:0000313" key="8">
    <source>
        <dbReference type="EMBL" id="KAL3084836.1"/>
    </source>
</evidence>
<comment type="function">
    <text evidence="7">Putative phospholipase.</text>
</comment>
<dbReference type="PANTHER" id="PTHR12370:SF7">
    <property type="entry name" value="PHOSPHOLIPASE B-LIKE 2-RELATED"/>
    <property type="match status" value="1"/>
</dbReference>
<organism evidence="8 9">
    <name type="scientific">Heterodera trifolii</name>
    <dbReference type="NCBI Taxonomy" id="157864"/>
    <lineage>
        <taxon>Eukaryota</taxon>
        <taxon>Metazoa</taxon>
        <taxon>Ecdysozoa</taxon>
        <taxon>Nematoda</taxon>
        <taxon>Chromadorea</taxon>
        <taxon>Rhabditida</taxon>
        <taxon>Tylenchina</taxon>
        <taxon>Tylenchomorpha</taxon>
        <taxon>Tylenchoidea</taxon>
        <taxon>Heteroderidae</taxon>
        <taxon>Heteroderinae</taxon>
        <taxon>Heterodera</taxon>
    </lineage>
</organism>
<dbReference type="InterPro" id="IPR007000">
    <property type="entry name" value="PLipase_B-like"/>
</dbReference>
<reference evidence="8 9" key="1">
    <citation type="submission" date="2024-10" db="EMBL/GenBank/DDBJ databases">
        <authorList>
            <person name="Kim D."/>
        </authorList>
    </citation>
    <scope>NUCLEOTIDE SEQUENCE [LARGE SCALE GENOMIC DNA]</scope>
    <source>
        <strain evidence="8">BH-2024</strain>
    </source>
</reference>
<dbReference type="PANTHER" id="PTHR12370">
    <property type="entry name" value="PHOSPHOLIPASE B-RELATED"/>
    <property type="match status" value="1"/>
</dbReference>
<evidence type="ECO:0000256" key="4">
    <source>
        <dbReference type="ARBA" id="ARBA00022963"/>
    </source>
</evidence>
<comment type="caution">
    <text evidence="8">The sequence shown here is derived from an EMBL/GenBank/DDBJ whole genome shotgun (WGS) entry which is preliminary data.</text>
</comment>
<evidence type="ECO:0000256" key="6">
    <source>
        <dbReference type="ARBA" id="ARBA00023180"/>
    </source>
</evidence>
<evidence type="ECO:0000256" key="2">
    <source>
        <dbReference type="ARBA" id="ARBA00022729"/>
    </source>
</evidence>
<evidence type="ECO:0000256" key="5">
    <source>
        <dbReference type="ARBA" id="ARBA00023098"/>
    </source>
</evidence>
<gene>
    <name evidence="8" type="ORF">niasHT_031721</name>
</gene>
<keyword evidence="6" id="KW-0325">Glycoprotein</keyword>
<keyword evidence="2 7" id="KW-0732">Signal</keyword>
<dbReference type="AlphaFoldDB" id="A0ABD2J486"/>
<keyword evidence="3 7" id="KW-0378">Hydrolase</keyword>
<name>A0ABD2J486_9BILA</name>
<protein>
    <recommendedName>
        <fullName evidence="7">Phospholipase B-like</fullName>
        <ecNumber evidence="7">3.1.1.-</ecNumber>
    </recommendedName>
</protein>
<feature type="signal peptide" evidence="7">
    <location>
        <begin position="1"/>
        <end position="29"/>
    </location>
</feature>
<keyword evidence="5 7" id="KW-0443">Lipid metabolism</keyword>
<dbReference type="GO" id="GO:0016042">
    <property type="term" value="P:lipid catabolic process"/>
    <property type="evidence" value="ECO:0007669"/>
    <property type="project" value="UniProtKB-KW"/>
</dbReference>
<dbReference type="GO" id="GO:0016787">
    <property type="term" value="F:hydrolase activity"/>
    <property type="evidence" value="ECO:0007669"/>
    <property type="project" value="UniProtKB-KW"/>
</dbReference>
<evidence type="ECO:0000313" key="9">
    <source>
        <dbReference type="Proteomes" id="UP001620626"/>
    </source>
</evidence>
<feature type="chain" id="PRO_5044526186" description="Phospholipase B-like" evidence="7">
    <location>
        <begin position="30"/>
        <end position="589"/>
    </location>
</feature>
<keyword evidence="9" id="KW-1185">Reference proteome</keyword>
<dbReference type="EC" id="3.1.1.-" evidence="7"/>